<evidence type="ECO:0000256" key="1">
    <source>
        <dbReference type="ARBA" id="ARBA00004370"/>
    </source>
</evidence>
<evidence type="ECO:0000256" key="3">
    <source>
        <dbReference type="ARBA" id="ARBA00022771"/>
    </source>
</evidence>
<organism evidence="9">
    <name type="scientific">Davidia involucrata</name>
    <name type="common">Dove tree</name>
    <dbReference type="NCBI Taxonomy" id="16924"/>
    <lineage>
        <taxon>Eukaryota</taxon>
        <taxon>Viridiplantae</taxon>
        <taxon>Streptophyta</taxon>
        <taxon>Embryophyta</taxon>
        <taxon>Tracheophyta</taxon>
        <taxon>Spermatophyta</taxon>
        <taxon>Magnoliopsida</taxon>
        <taxon>eudicotyledons</taxon>
        <taxon>Gunneridae</taxon>
        <taxon>Pentapetalae</taxon>
        <taxon>asterids</taxon>
        <taxon>Cornales</taxon>
        <taxon>Nyssaceae</taxon>
        <taxon>Davidia</taxon>
    </lineage>
</organism>
<comment type="subcellular location">
    <subcellularLocation>
        <location evidence="1">Membrane</location>
    </subcellularLocation>
</comment>
<dbReference type="GO" id="GO:0016020">
    <property type="term" value="C:membrane"/>
    <property type="evidence" value="ECO:0007669"/>
    <property type="project" value="UniProtKB-SubCell"/>
</dbReference>
<protein>
    <submittedName>
        <fullName evidence="9">Putative NEP1-interacting protein-like 1</fullName>
        <ecNumber evidence="9">2.3.2.27</ecNumber>
    </submittedName>
</protein>
<feature type="transmembrane region" description="Helical" evidence="7">
    <location>
        <begin position="16"/>
        <end position="35"/>
    </location>
</feature>
<accession>A0A5B6ZLD9</accession>
<gene>
    <name evidence="9" type="ORF">Din_014621</name>
</gene>
<keyword evidence="9" id="KW-0808">Transferase</keyword>
<dbReference type="AlphaFoldDB" id="A0A5B6ZLD9"/>
<dbReference type="GO" id="GO:0061630">
    <property type="term" value="F:ubiquitin protein ligase activity"/>
    <property type="evidence" value="ECO:0007669"/>
    <property type="project" value="UniProtKB-EC"/>
</dbReference>
<reference evidence="9" key="1">
    <citation type="submission" date="2019-08" db="EMBL/GenBank/DDBJ databases">
        <title>Reference gene set and small RNA set construction with multiple tissues from Davidia involucrata Baill.</title>
        <authorList>
            <person name="Yang H."/>
            <person name="Zhou C."/>
            <person name="Li G."/>
            <person name="Wang J."/>
            <person name="Gao P."/>
            <person name="Wang M."/>
            <person name="Wang R."/>
            <person name="Zhao Y."/>
        </authorList>
    </citation>
    <scope>NUCLEOTIDE SEQUENCE</scope>
    <source>
        <tissue evidence="9">Mixed with DoveR01_LX</tissue>
    </source>
</reference>
<dbReference type="PANTHER" id="PTHR46151:SF12">
    <property type="entry name" value="RING_U-BOX SUPERFAMILY PROTEIN"/>
    <property type="match status" value="1"/>
</dbReference>
<keyword evidence="5 7" id="KW-0472">Membrane</keyword>
<evidence type="ECO:0000256" key="6">
    <source>
        <dbReference type="PROSITE-ProRule" id="PRU00175"/>
    </source>
</evidence>
<keyword evidence="9" id="KW-0012">Acyltransferase</keyword>
<evidence type="ECO:0000313" key="9">
    <source>
        <dbReference type="EMBL" id="MPA45180.1"/>
    </source>
</evidence>
<keyword evidence="7" id="KW-0812">Transmembrane</keyword>
<sequence length="201" mass="21849">MADYETGALFTVMKKAVFAVITCSIALGGATVGIITGAIKGQTTETGFLRGAGIGAVAGAITAVQLMELMVHGESFSKVALFCSLVNGKVFMEWVTPAVLKAYQWQISTPETSFMEISDIYENTGTRGLSQDSMKKLPTQIFHSSEAMGPCHESSCTICLEDFKNGVFIRILPSCRHTFHLHCIDEWLTRHGSCPICREDV</sequence>
<keyword evidence="2" id="KW-0479">Metal-binding</keyword>
<evidence type="ECO:0000256" key="4">
    <source>
        <dbReference type="ARBA" id="ARBA00022833"/>
    </source>
</evidence>
<dbReference type="PROSITE" id="PS50089">
    <property type="entry name" value="ZF_RING_2"/>
    <property type="match status" value="1"/>
</dbReference>
<name>A0A5B6ZLD9_DAVIN</name>
<dbReference type="CDD" id="cd16461">
    <property type="entry name" value="RING-H2_EL5-like"/>
    <property type="match status" value="1"/>
</dbReference>
<keyword evidence="4" id="KW-0862">Zinc</keyword>
<feature type="domain" description="RING-type" evidence="8">
    <location>
        <begin position="156"/>
        <end position="198"/>
    </location>
</feature>
<dbReference type="SUPFAM" id="SSF57850">
    <property type="entry name" value="RING/U-box"/>
    <property type="match status" value="1"/>
</dbReference>
<keyword evidence="7" id="KW-1133">Transmembrane helix</keyword>
<evidence type="ECO:0000256" key="2">
    <source>
        <dbReference type="ARBA" id="ARBA00022723"/>
    </source>
</evidence>
<evidence type="ECO:0000256" key="7">
    <source>
        <dbReference type="SAM" id="Phobius"/>
    </source>
</evidence>
<evidence type="ECO:0000256" key="5">
    <source>
        <dbReference type="ARBA" id="ARBA00023136"/>
    </source>
</evidence>
<proteinExistence type="predicted"/>
<dbReference type="InterPro" id="IPR001841">
    <property type="entry name" value="Znf_RING"/>
</dbReference>
<dbReference type="EMBL" id="GHES01014621">
    <property type="protein sequence ID" value="MPA45180.1"/>
    <property type="molecule type" value="Transcribed_RNA"/>
</dbReference>
<dbReference type="Gene3D" id="3.30.40.10">
    <property type="entry name" value="Zinc/RING finger domain, C3HC4 (zinc finger)"/>
    <property type="match status" value="1"/>
</dbReference>
<dbReference type="EC" id="2.3.2.27" evidence="9"/>
<evidence type="ECO:0000259" key="8">
    <source>
        <dbReference type="PROSITE" id="PS50089"/>
    </source>
</evidence>
<dbReference type="InterPro" id="IPR013083">
    <property type="entry name" value="Znf_RING/FYVE/PHD"/>
</dbReference>
<dbReference type="GO" id="GO:0008270">
    <property type="term" value="F:zinc ion binding"/>
    <property type="evidence" value="ECO:0007669"/>
    <property type="project" value="UniProtKB-KW"/>
</dbReference>
<dbReference type="SMART" id="SM00184">
    <property type="entry name" value="RING"/>
    <property type="match status" value="1"/>
</dbReference>
<dbReference type="PANTHER" id="PTHR46151">
    <property type="entry name" value="NEP1-INTERACTING PROTEIN-LIKE 2"/>
    <property type="match status" value="1"/>
</dbReference>
<dbReference type="Pfam" id="PF13639">
    <property type="entry name" value="zf-RING_2"/>
    <property type="match status" value="1"/>
</dbReference>
<keyword evidence="3 6" id="KW-0863">Zinc-finger</keyword>